<evidence type="ECO:0000256" key="8">
    <source>
        <dbReference type="ARBA" id="ARBA00022723"/>
    </source>
</evidence>
<dbReference type="GO" id="GO:0005737">
    <property type="term" value="C:cytoplasm"/>
    <property type="evidence" value="ECO:0007669"/>
    <property type="project" value="UniProtKB-SubCell"/>
</dbReference>
<keyword evidence="7" id="KW-0808">Transferase</keyword>
<keyword evidence="11" id="KW-0067">ATP-binding</keyword>
<dbReference type="InterPro" id="IPR036940">
    <property type="entry name" value="PI3/4_kinase_cat_sf"/>
</dbReference>
<keyword evidence="13" id="KW-0464">Manganese</keyword>
<feature type="region of interest" description="Disordered" evidence="17">
    <location>
        <begin position="1772"/>
        <end position="1799"/>
    </location>
</feature>
<dbReference type="OMA" id="AFECHFT"/>
<feature type="compositionally biased region" description="Basic residues" evidence="17">
    <location>
        <begin position="2320"/>
        <end position="2331"/>
    </location>
</feature>
<dbReference type="Pfam" id="PF02260">
    <property type="entry name" value="FATC"/>
    <property type="match status" value="1"/>
</dbReference>
<evidence type="ECO:0000256" key="14">
    <source>
        <dbReference type="ARBA" id="ARBA00047899"/>
    </source>
</evidence>
<evidence type="ECO:0000313" key="21">
    <source>
        <dbReference type="Proteomes" id="UP000268350"/>
    </source>
</evidence>
<reference evidence="21" key="1">
    <citation type="submission" date="2018-01" db="EMBL/GenBank/DDBJ databases">
        <authorList>
            <person name="Alioto T."/>
            <person name="Alioto T."/>
        </authorList>
    </citation>
    <scope>NUCLEOTIDE SEQUENCE [LARGE SCALE GENOMIC DNA]</scope>
</reference>
<dbReference type="Pfam" id="PF15785">
    <property type="entry name" value="SMG1"/>
    <property type="match status" value="1"/>
</dbReference>
<evidence type="ECO:0000256" key="12">
    <source>
        <dbReference type="ARBA" id="ARBA00023161"/>
    </source>
</evidence>
<dbReference type="InterPro" id="IPR031559">
    <property type="entry name" value="SMG1"/>
</dbReference>
<dbReference type="GO" id="GO:0016242">
    <property type="term" value="P:negative regulation of macroautophagy"/>
    <property type="evidence" value="ECO:0007669"/>
    <property type="project" value="TreeGrafter"/>
</dbReference>
<dbReference type="PROSITE" id="PS51190">
    <property type="entry name" value="FATC"/>
    <property type="match status" value="1"/>
</dbReference>
<dbReference type="InterPro" id="IPR050517">
    <property type="entry name" value="DDR_Repair_Kinase"/>
</dbReference>
<keyword evidence="10 20" id="KW-0418">Kinase</keyword>
<evidence type="ECO:0000256" key="2">
    <source>
        <dbReference type="ARBA" id="ARBA00004496"/>
    </source>
</evidence>
<evidence type="ECO:0000256" key="11">
    <source>
        <dbReference type="ARBA" id="ARBA00022840"/>
    </source>
</evidence>
<dbReference type="PROSITE" id="PS50290">
    <property type="entry name" value="PI3_4_KINASE_3"/>
    <property type="match status" value="1"/>
</dbReference>
<dbReference type="SMART" id="SM00146">
    <property type="entry name" value="PI3Kc"/>
    <property type="match status" value="1"/>
</dbReference>
<evidence type="ECO:0000256" key="7">
    <source>
        <dbReference type="ARBA" id="ARBA00022679"/>
    </source>
</evidence>
<dbReference type="SMART" id="SM01345">
    <property type="entry name" value="Rapamycin_bind"/>
    <property type="match status" value="1"/>
</dbReference>
<evidence type="ECO:0000259" key="18">
    <source>
        <dbReference type="PROSITE" id="PS50290"/>
    </source>
</evidence>
<feature type="domain" description="FATC" evidence="19">
    <location>
        <begin position="3302"/>
        <end position="3334"/>
    </location>
</feature>
<evidence type="ECO:0000256" key="3">
    <source>
        <dbReference type="ARBA" id="ARBA00011031"/>
    </source>
</evidence>
<evidence type="ECO:0000256" key="10">
    <source>
        <dbReference type="ARBA" id="ARBA00022777"/>
    </source>
</evidence>
<comment type="catalytic activity">
    <reaction evidence="14">
        <text>L-threonyl-[protein] + ATP = O-phospho-L-threonyl-[protein] + ADP + H(+)</text>
        <dbReference type="Rhea" id="RHEA:46608"/>
        <dbReference type="Rhea" id="RHEA-COMP:11060"/>
        <dbReference type="Rhea" id="RHEA-COMP:11605"/>
        <dbReference type="ChEBI" id="CHEBI:15378"/>
        <dbReference type="ChEBI" id="CHEBI:30013"/>
        <dbReference type="ChEBI" id="CHEBI:30616"/>
        <dbReference type="ChEBI" id="CHEBI:61977"/>
        <dbReference type="ChEBI" id="CHEBI:456216"/>
        <dbReference type="EC" id="2.7.11.1"/>
    </reaction>
</comment>
<keyword evidence="5" id="KW-0963">Cytoplasm</keyword>
<proteinExistence type="inferred from homology"/>
<evidence type="ECO:0000256" key="16">
    <source>
        <dbReference type="ARBA" id="ARBA00064141"/>
    </source>
</evidence>
<dbReference type="InterPro" id="IPR039414">
    <property type="entry name" value="SMG1_PIKKc"/>
</dbReference>
<dbReference type="EMBL" id="OUUW01000003">
    <property type="protein sequence ID" value="SPP78846.1"/>
    <property type="molecule type" value="Genomic_DNA"/>
</dbReference>
<sequence length="3334" mass="374246">MSAVVPSVYSMRRALSVDSDYEAEEEASVSASVSTSASASALRVQLDRVLRNTNGNASNNHMLYGASDSYSCASESMWSHEAAVAQAFASAASAAGSGSGTATCTGMSPMMSRNANMSMEMAFAATKCLQQNTQRRGYPCKGERDQIANKQAGNSNSYNHHGGGNSDDLRLTKIIRRLHTETNSAAALELCSKLAVAVRTPLNMAYMAHSFDLVLESMLMLYKHCAPPVLEECSKTLGLMGYLNRLAYPIYEEFIVKNYRTCKRMQHYLIVALRTTLSLDTSCDLHLYSEKMMLMLKDFLESAESADSFMDVSSAIVQFSHSYRHPFECHFTDVVDIIIGWQLEQGQPKCLRSHCAQVLEQLTPYFSKQIEFSYGLLAQFVEDITVLEDEHDHDHEHEQENDRQRMGSWSERLGAFVGAFNTLLKCAVRMQIFQGHPDCESIVKVAVDHITRIMPSVLLHPDADADALININELLSICLLHNCGGTLPSEHLEKVLLGQFEAMDHLSEPQRQSALYLLLCTVRRLRVRLPASLVQLIFQSGPDGHPYVAAVRRQTGGASYKMLLRTCQETLLIKNVPLLQQAYGHLVKDIDVCIQELLEPTPSQTPLGCDEAEIMLIFHLAALAALAKQTSAIIGLYTCQPSILKLLICNCRAEDEGLWAKHPNSHQALLGLLVVHCQANHNFRTNSTLFREPDPSKKNIWPTAHSFEYILRFLDNILTKAGRLATENLKLLLQWTQLLLAECREQAPLLLEQEHFLGICRSIGGVAAKWRPLESAACMQAVLDFGPAALRSKQDLLVLYRETALQQLQVLTTSGHAPYAQIYAQLPLHMTLFESGLQGRRVCVWQQKMSQCSAVRDNVFQQFVEHLQRPEQKQLTHCLRELFVRRYQVAPPDERQDKLSKCTRRCQRLAAAWLQFEAARYCVDQRLRTTLGKPQETFLGFEAVIMRHARLLSGCAKEAERSSLGGLSLEQLTAIQVNLSMLLGFLDALEKLIYNAAEGSAFALRPPEKPVAAFFRLNNPTCTSWFNRIRIGVVIIAMHIHQPELVIRYAQQILMTTKTQDATYSQALVYLAWAWISCQEADSLRGLYVWARAKCSSGGKSYQWLQHAAEQAAGRREAALSGYQSVLAAEGEGQELEPHTHQFVLAQMMQCLQDTGQWSLLVDIKQHKLLRPEDKELNPFLQCRNVDVTALERLLARNENCSSANNSEELDLALQQLSLWPSHWESGASHSHGHGHASFSNFHVRRRLEDIMLQKTLMGQQPIGLPGSQACSLMDLHWRESLLNPSSDKRACRELILLKHIVQGLASGQELNLLPLIAERRRPTNISSDILIRCLAWTQLLRQHCAPGSWETLCLDAAAAARDEGNLQTCQSLLSQYFGQPLEEITFSGSDILDTENAEVLRSHSELAKCLHLQQTQTPCNSSDLGPAINLCASLCLSLHRRSSHTHQDMGAGLLLTLSEWISARSSGNGNAMALAPNLQSPVIDQLLEELPECPLTRDSSSTQLVAIPQGERLVARLIHASLEQRPNCEEALIAYGNWSYRWGKKIVDSGSVLSQSDVAALSRALNRQTPLESERLNERLQALSMDQPPAGCVEMCPEAAKIRDDEASKSCLRRLSLLECQPDSVLDEILRIWRQAIGNTYDFYKDAARSYFQYLSIKAGACQGTGASGGGLSSCQKGDARFQVDDSNLVTTTLRLLRLIVKHASGLQDVLEQGLRTTPIAPWKVIIPQLFSRLYHHEPYVRKSVCALLCRLAESRPQLVIFPAVVGANREKQQQQQDKEKDKDKDKEKEKEKEKDESKDKKNSCYGYLLGALSKQAPEAVQHVQLMVEELRRVCLLWDEYWIHSLAHIYNTYVGRVNAFATEFKPDDHEGKNNRFNSWRPQLLLDLEALVAFTARAPETSYERSFRKRFDVHIKSTLEVLRTRRYPEAWEKLKQLYHTLQANMIRGTAMTLKMQTVSPVLCGIGRMRISMPGVDEQESYGGDQEPDQVHIESVEGTVCILPTKTKPKKVAFYGSNGQRYTFLFKGLEDLHLDERIMQFLSISNAIMACRSDQPRPGGATTSYRAHHYSVIPLGPQSGLISWVDGVTPLFALYKKWQQRQPAPSPGGGGGGGGVPSHRFTDLFYNKLTPLLAKSGLSVNDPRRQWPIAALRQVLSELSDETPSDLLTRELWCQAGNAAEWRQSVRRYSACMSVMSMIGYVIGLGDRHLDNVLINLGSGDIVHIDYNVCFEKGRTLRIPEKVPFRLTQNLINALGITGIEGAFRLGCEYVLKVMRKERETLLTLLEAFVYDPLVDWTLNDDAQTQRRCINPKQPENGGAKCHKNKDKAQRHRAPDWEAKRPLFTEKLAQLHKFWSTNEDEILLQLQEVGQELGNLEAAQAQRLAAERELEELNERSALVAEIKSLGPAMKSHSFNTAPLRLQQTRKHLTALMELTVERRADFAFVQCLLASYSQCLQPYHLSQLHAQLQSLHPVEGSWHEEHLALADVLQMYVPGALLASIESTRTQVDSLLVGINEVARHCTDLMQQYAAVMAFYPNQCHRQKLIVRFHDSYAAYLQLEGAVDLAANSPSICTQSVTNLAETLEVVWLHLGCQLHDSTQRYSVKQVQILSLVPPTSTATFLQRIQQSDCSLLLLNSCLMRTLDIASSSFRAYEAQALDEQDKELLQHQLRYIHVIRSMCHGVMGANSTGGTSGGDNDQQVQDLYLGQLETLLAALMQLQRLFAYDLPASIFRQLLLQPNLDQLEELSKLGPKRLQQLYSDTLALAEQRPKDISEQQRFMLSLQPIHQQFQLVGTLLDDMRKCLKQRIEDITATHAQQYLELVLFKEHKLELNDNCFFRVIHQTLGASSSCDVREMARPMGTLLHCIQKKCLEGLLPLVAYDYYKGYGSTCQPPENTYSSMDVEKADHLCGGLFMALQTDAGLMQQEQEVASITQQIELHSLVGSAQFWGYSEALGAQLRGGPHIICRRKLVSDIAQSWGEMVRTVDGLEQLLLGLDAQLGQLEALRSNWNRNHIDSMLRNALEQRKQVSDKVALVRQLCEGASAVCHLEQVVADAVGSGLEIQTLHNHLEQWLAAFGNWKASCASVSGVEQAVVELLDPEDGIDDYWLQNVLGLIEEQTCKVQREFAILSGEQQAKLRCICTLVKETQRLLEHVPRFFVGNFCSNAKAMGHGAKSVPADVQQLCDHLRDSQLLLQRLLEHLTALRKDICAERHILQPELVAGWQSELQQIQAMAGQEASEYFKRIKELLLQVADSDSLTYDTFTHTKGAANLHEQKRNAYGVSVWKKIRMKLEGRDPDGSQRSSIAEQVDHVISDATNPDNLAVLYEGWTPWV</sequence>
<dbReference type="Proteomes" id="UP000268350">
    <property type="component" value="Unassembled WGS sequence"/>
</dbReference>
<dbReference type="GO" id="GO:0031929">
    <property type="term" value="P:TOR signaling"/>
    <property type="evidence" value="ECO:0007669"/>
    <property type="project" value="TreeGrafter"/>
</dbReference>
<keyword evidence="12" id="KW-0866">Nonsense-mediated mRNA decay</keyword>
<dbReference type="EC" id="2.7.11.1" evidence="4"/>
<dbReference type="GO" id="GO:0005634">
    <property type="term" value="C:nucleus"/>
    <property type="evidence" value="ECO:0007669"/>
    <property type="project" value="TreeGrafter"/>
</dbReference>
<dbReference type="PANTHER" id="PTHR11139:SF119">
    <property type="entry name" value="SERINE_THREONINE-PROTEIN KINASE SMG1"/>
    <property type="match status" value="1"/>
</dbReference>
<evidence type="ECO:0000256" key="1">
    <source>
        <dbReference type="ARBA" id="ARBA00001936"/>
    </source>
</evidence>
<protein>
    <recommendedName>
        <fullName evidence="4">non-specific serine/threonine protein kinase</fullName>
        <ecNumber evidence="4">2.7.11.1</ecNumber>
    </recommendedName>
</protein>
<feature type="region of interest" description="Disordered" evidence="17">
    <location>
        <begin position="2308"/>
        <end position="2334"/>
    </location>
</feature>
<dbReference type="GO" id="GO:0031931">
    <property type="term" value="C:TORC1 complex"/>
    <property type="evidence" value="ECO:0007669"/>
    <property type="project" value="TreeGrafter"/>
</dbReference>
<name>A0A3B0JZQ5_DROGU</name>
<evidence type="ECO:0000256" key="13">
    <source>
        <dbReference type="ARBA" id="ARBA00023211"/>
    </source>
</evidence>
<dbReference type="PANTHER" id="PTHR11139">
    <property type="entry name" value="ATAXIA TELANGIECTASIA MUTATED ATM -RELATED"/>
    <property type="match status" value="1"/>
</dbReference>
<keyword evidence="21" id="KW-1185">Reference proteome</keyword>
<dbReference type="InterPro" id="IPR000403">
    <property type="entry name" value="PI3/4_kinase_cat_dom"/>
</dbReference>
<dbReference type="STRING" id="7266.A0A3B0JZQ5"/>
<evidence type="ECO:0000256" key="4">
    <source>
        <dbReference type="ARBA" id="ARBA00012513"/>
    </source>
</evidence>
<evidence type="ECO:0000256" key="9">
    <source>
        <dbReference type="ARBA" id="ARBA00022741"/>
    </source>
</evidence>
<dbReference type="GO" id="GO:0031932">
    <property type="term" value="C:TORC2 complex"/>
    <property type="evidence" value="ECO:0007669"/>
    <property type="project" value="TreeGrafter"/>
</dbReference>
<dbReference type="SMART" id="SM01343">
    <property type="entry name" value="FATC"/>
    <property type="match status" value="1"/>
</dbReference>
<keyword evidence="9" id="KW-0547">Nucleotide-binding</keyword>
<dbReference type="FunFam" id="3.30.1010.10:FF:000026">
    <property type="entry name" value="Serine/threonine-protein kinase smg-1"/>
    <property type="match status" value="1"/>
</dbReference>
<dbReference type="GO" id="GO:0005524">
    <property type="term" value="F:ATP binding"/>
    <property type="evidence" value="ECO:0007669"/>
    <property type="project" value="UniProtKB-KW"/>
</dbReference>
<dbReference type="InterPro" id="IPR003152">
    <property type="entry name" value="FATC_dom"/>
</dbReference>
<comment type="catalytic activity">
    <reaction evidence="15">
        <text>L-seryl-[protein] + ATP = O-phospho-L-seryl-[protein] + ADP + H(+)</text>
        <dbReference type="Rhea" id="RHEA:17989"/>
        <dbReference type="Rhea" id="RHEA-COMP:9863"/>
        <dbReference type="Rhea" id="RHEA-COMP:11604"/>
        <dbReference type="ChEBI" id="CHEBI:15378"/>
        <dbReference type="ChEBI" id="CHEBI:29999"/>
        <dbReference type="ChEBI" id="CHEBI:30616"/>
        <dbReference type="ChEBI" id="CHEBI:83421"/>
        <dbReference type="ChEBI" id="CHEBI:456216"/>
        <dbReference type="EC" id="2.7.11.1"/>
    </reaction>
</comment>
<feature type="domain" description="PI3K/PI4K catalytic" evidence="18">
    <location>
        <begin position="1995"/>
        <end position="2337"/>
    </location>
</feature>
<evidence type="ECO:0000256" key="15">
    <source>
        <dbReference type="ARBA" id="ARBA00048679"/>
    </source>
</evidence>
<keyword evidence="8" id="KW-0479">Metal-binding</keyword>
<keyword evidence="6" id="KW-0723">Serine/threonine-protein kinase</keyword>
<dbReference type="OrthoDB" id="10065496at2759"/>
<dbReference type="GO" id="GO:0046872">
    <property type="term" value="F:metal ion binding"/>
    <property type="evidence" value="ECO:0007669"/>
    <property type="project" value="UniProtKB-KW"/>
</dbReference>
<evidence type="ECO:0000313" key="20">
    <source>
        <dbReference type="EMBL" id="SPP78846.1"/>
    </source>
</evidence>
<dbReference type="GO" id="GO:0004674">
    <property type="term" value="F:protein serine/threonine kinase activity"/>
    <property type="evidence" value="ECO:0007669"/>
    <property type="project" value="UniProtKB-KW"/>
</dbReference>
<gene>
    <name evidence="20" type="ORF">DGUA_6G011583</name>
</gene>
<accession>A0A3B0JZQ5</accession>
<dbReference type="Pfam" id="PF00454">
    <property type="entry name" value="PI3_PI4_kinase"/>
    <property type="match status" value="1"/>
</dbReference>
<organism evidence="20 21">
    <name type="scientific">Drosophila guanche</name>
    <name type="common">Fruit fly</name>
    <dbReference type="NCBI Taxonomy" id="7266"/>
    <lineage>
        <taxon>Eukaryota</taxon>
        <taxon>Metazoa</taxon>
        <taxon>Ecdysozoa</taxon>
        <taxon>Arthropoda</taxon>
        <taxon>Hexapoda</taxon>
        <taxon>Insecta</taxon>
        <taxon>Pterygota</taxon>
        <taxon>Neoptera</taxon>
        <taxon>Endopterygota</taxon>
        <taxon>Diptera</taxon>
        <taxon>Brachycera</taxon>
        <taxon>Muscomorpha</taxon>
        <taxon>Ephydroidea</taxon>
        <taxon>Drosophilidae</taxon>
        <taxon>Drosophila</taxon>
        <taxon>Sophophora</taxon>
    </lineage>
</organism>
<dbReference type="SUPFAM" id="SSF56112">
    <property type="entry name" value="Protein kinase-like (PK-like)"/>
    <property type="match status" value="1"/>
</dbReference>
<evidence type="ECO:0000256" key="17">
    <source>
        <dbReference type="SAM" id="MobiDB-lite"/>
    </source>
</evidence>
<comment type="subcellular location">
    <subcellularLocation>
        <location evidence="2">Cytoplasm</location>
    </subcellularLocation>
</comment>
<dbReference type="InterPro" id="IPR011009">
    <property type="entry name" value="Kinase-like_dom_sf"/>
</dbReference>
<evidence type="ECO:0000256" key="5">
    <source>
        <dbReference type="ARBA" id="ARBA00022490"/>
    </source>
</evidence>
<dbReference type="Gene3D" id="3.30.1010.10">
    <property type="entry name" value="Phosphatidylinositol 3-kinase Catalytic Subunit, Chain A, domain 4"/>
    <property type="match status" value="1"/>
</dbReference>
<dbReference type="GO" id="GO:0000184">
    <property type="term" value="P:nuclear-transcribed mRNA catabolic process, nonsense-mediated decay"/>
    <property type="evidence" value="ECO:0007669"/>
    <property type="project" value="UniProtKB-KW"/>
</dbReference>
<dbReference type="FunFam" id="1.10.1070.11:FF:000023">
    <property type="entry name" value="serine/threonine-protein kinase SMG1 isoform X1"/>
    <property type="match status" value="1"/>
</dbReference>
<evidence type="ECO:0000259" key="19">
    <source>
        <dbReference type="PROSITE" id="PS51190"/>
    </source>
</evidence>
<dbReference type="CDD" id="cd05170">
    <property type="entry name" value="PIKKc_SMG1"/>
    <property type="match status" value="1"/>
</dbReference>
<dbReference type="Gene3D" id="1.10.1070.11">
    <property type="entry name" value="Phosphatidylinositol 3-/4-kinase, catalytic domain"/>
    <property type="match status" value="1"/>
</dbReference>
<comment type="cofactor">
    <cofactor evidence="1">
        <name>Mn(2+)</name>
        <dbReference type="ChEBI" id="CHEBI:29035"/>
    </cofactor>
</comment>
<evidence type="ECO:0000256" key="6">
    <source>
        <dbReference type="ARBA" id="ARBA00022527"/>
    </source>
</evidence>
<comment type="subunit">
    <text evidence="16">Component of a post-splicing multiprotein NMD complex.</text>
</comment>
<comment type="similarity">
    <text evidence="3">Belongs to the PI3/PI4-kinase family.</text>
</comment>